<dbReference type="Proteomes" id="UP000269945">
    <property type="component" value="Unassembled WGS sequence"/>
</dbReference>
<gene>
    <name evidence="1" type="ORF">BN2614_LOCUS2</name>
</gene>
<accession>A0A9X9LMX3</accession>
<evidence type="ECO:0000313" key="1">
    <source>
        <dbReference type="EMBL" id="VCW77107.1"/>
    </source>
</evidence>
<organism evidence="1 2">
    <name type="scientific">Gulo gulo</name>
    <name type="common">Wolverine</name>
    <name type="synonym">Gluton</name>
    <dbReference type="NCBI Taxonomy" id="48420"/>
    <lineage>
        <taxon>Eukaryota</taxon>
        <taxon>Metazoa</taxon>
        <taxon>Chordata</taxon>
        <taxon>Craniata</taxon>
        <taxon>Vertebrata</taxon>
        <taxon>Euteleostomi</taxon>
        <taxon>Mammalia</taxon>
        <taxon>Eutheria</taxon>
        <taxon>Laurasiatheria</taxon>
        <taxon>Carnivora</taxon>
        <taxon>Caniformia</taxon>
        <taxon>Musteloidea</taxon>
        <taxon>Mustelidae</taxon>
        <taxon>Guloninae</taxon>
        <taxon>Gulo</taxon>
    </lineage>
</organism>
<sequence>MPTATCLWGRSVSWSVCPSTCWRPVCSAHSRPSSFCVPGPRPSALLAAGPPPHMPGERANPWQHPAPPLPVSWHLVPAH</sequence>
<reference evidence="1 2" key="1">
    <citation type="submission" date="2018-10" db="EMBL/GenBank/DDBJ databases">
        <authorList>
            <person name="Ekblom R."/>
            <person name="Jareborg N."/>
        </authorList>
    </citation>
    <scope>NUCLEOTIDE SEQUENCE [LARGE SCALE GENOMIC DNA]</scope>
    <source>
        <tissue evidence="1">Muscle</tissue>
    </source>
</reference>
<name>A0A9X9LMX3_GULGU</name>
<dbReference type="AlphaFoldDB" id="A0A9X9LMX3"/>
<evidence type="ECO:0000313" key="2">
    <source>
        <dbReference type="Proteomes" id="UP000269945"/>
    </source>
</evidence>
<comment type="caution">
    <text evidence="1">The sequence shown here is derived from an EMBL/GenBank/DDBJ whole genome shotgun (WGS) entry which is preliminary data.</text>
</comment>
<keyword evidence="2" id="KW-1185">Reference proteome</keyword>
<proteinExistence type="predicted"/>
<protein>
    <submittedName>
        <fullName evidence="1">Uncharacterized protein</fullName>
    </submittedName>
</protein>
<dbReference type="EMBL" id="CYRY02008399">
    <property type="protein sequence ID" value="VCW77107.1"/>
    <property type="molecule type" value="Genomic_DNA"/>
</dbReference>